<dbReference type="EMBL" id="LN899826">
    <property type="protein sequence ID" value="CUV42012.1"/>
    <property type="molecule type" value="Genomic_DNA"/>
</dbReference>
<sequence>MNIRSVLTAGIVAAIAQTAAARTEVVTYPIKPVLEAQQLSPGVALYFGNQQHPPVIETLGEVMKSAHLPRKTATEVEICNAALADTLRQLTSYAHDHGANAVINIKTSFHDNQSNSDSTFTCGVSGVASALRVRGDVVKIEAGK</sequence>
<reference evidence="1" key="2">
    <citation type="submission" date="2018-01" db="EMBL/GenBank/DDBJ databases">
        <title>Ralstonia pseudosolanacearum P824 infects blueberry.</title>
        <authorList>
            <person name="Bocsanczy A.M."/>
            <person name="Norman D.J."/>
        </authorList>
    </citation>
    <scope>NUCLEOTIDE SEQUENCE</scope>
    <source>
        <strain evidence="1">P824</strain>
    </source>
</reference>
<dbReference type="EMBL" id="CP085044">
    <property type="protein sequence ID" value="UZF17948.1"/>
    <property type="molecule type" value="Genomic_DNA"/>
</dbReference>
<keyword evidence="10" id="KW-0614">Plasmid</keyword>
<evidence type="ECO:0000313" key="4">
    <source>
        <dbReference type="EMBL" id="CUV27381.1"/>
    </source>
</evidence>
<dbReference type="AlphaFoldDB" id="A0A0K1ZGB9"/>
<evidence type="ECO:0000313" key="5">
    <source>
        <dbReference type="EMBL" id="CUV36249.1"/>
    </source>
</evidence>
<geneLocation type="plasmid" evidence="10 12">
    <name>p1</name>
</geneLocation>
<reference evidence="10" key="4">
    <citation type="submission" date="2021-10" db="EMBL/GenBank/DDBJ databases">
        <title>Complete genome sequences of five Ralstonia solancearum strains isolated from sunflower.</title>
        <authorList>
            <person name="She X."/>
            <person name="He Z."/>
        </authorList>
    </citation>
    <scope>NUCLEOTIDE SEQUENCE</scope>
    <source>
        <strain evidence="10">RS638</strain>
        <plasmid evidence="10">p1</plasmid>
    </source>
</reference>
<evidence type="ECO:0000313" key="2">
    <source>
        <dbReference type="EMBL" id="CUV16501.1"/>
    </source>
</evidence>
<evidence type="ECO:0000313" key="6">
    <source>
        <dbReference type="EMBL" id="CUV42012.1"/>
    </source>
</evidence>
<dbReference type="EMBL" id="LN899821">
    <property type="protein sequence ID" value="CUV16501.1"/>
    <property type="molecule type" value="Genomic_DNA"/>
</dbReference>
<evidence type="ECO:0000313" key="9">
    <source>
        <dbReference type="EMBL" id="CUV59176.1"/>
    </source>
</evidence>
<dbReference type="EMBL" id="LN899823">
    <property type="protein sequence ID" value="CUV25034.1"/>
    <property type="molecule type" value="Genomic_DNA"/>
</dbReference>
<reference evidence="11" key="3">
    <citation type="submission" date="2018-01" db="EMBL/GenBank/DDBJ databases">
        <title>Raltonia solanacearum P824 infects blueberry.</title>
        <authorList>
            <person name="Bocsanczy A.M."/>
            <person name="Norman D.J."/>
        </authorList>
    </citation>
    <scope>NUCLEOTIDE SEQUENCE [LARGE SCALE GENOMIC DNA]</scope>
    <source>
        <strain evidence="11">P824</strain>
    </source>
</reference>
<dbReference type="EMBL" id="LN899824">
    <property type="protein sequence ID" value="CUV27381.1"/>
    <property type="molecule type" value="Genomic_DNA"/>
</dbReference>
<dbReference type="EMBL" id="LN899820">
    <property type="protein sequence ID" value="CUV56804.1"/>
    <property type="molecule type" value="Genomic_DNA"/>
</dbReference>
<dbReference type="EMBL" id="LN899822">
    <property type="protein sequence ID" value="CUV59176.1"/>
    <property type="molecule type" value="Genomic_DNA"/>
</dbReference>
<organism evidence="7">
    <name type="scientific">Ralstonia solanacearum</name>
    <name type="common">Pseudomonas solanacearum</name>
    <dbReference type="NCBI Taxonomy" id="305"/>
    <lineage>
        <taxon>Bacteria</taxon>
        <taxon>Pseudomonadati</taxon>
        <taxon>Pseudomonadota</taxon>
        <taxon>Betaproteobacteria</taxon>
        <taxon>Burkholderiales</taxon>
        <taxon>Burkholderiaceae</taxon>
        <taxon>Ralstonia</taxon>
        <taxon>Ralstonia solanacearum species complex</taxon>
    </lineage>
</organism>
<protein>
    <submittedName>
        <fullName evidence="7">Putative signal peptide protein</fullName>
    </submittedName>
</protein>
<proteinExistence type="predicted"/>
<evidence type="ECO:0000313" key="11">
    <source>
        <dbReference type="Proteomes" id="UP000262427"/>
    </source>
</evidence>
<gene>
    <name evidence="10" type="ORF">LH706_20660</name>
    <name evidence="2" type="ORF">PSS4_v1_120047</name>
    <name evidence="9" type="ORF">RD1301_v1_300017</name>
    <name evidence="1" type="ORF">RSP824_19370</name>
    <name evidence="3" type="ORF">RUN1744_v1_810026</name>
    <name evidence="4" type="ORF">RUN1985_v1_70095</name>
    <name evidence="8" type="ORF">RUN215_v1_980020</name>
    <name evidence="5" type="ORF">TD1301_v1_1970002</name>
    <name evidence="6" type="ORF">TF3108_v1_950029</name>
    <name evidence="7" type="ORF">TO10_v1_500038</name>
</gene>
<reference evidence="7" key="1">
    <citation type="submission" date="2015-10" db="EMBL/GenBank/DDBJ databases">
        <authorList>
            <person name="Gilbert D.G."/>
        </authorList>
    </citation>
    <scope>NUCLEOTIDE SEQUENCE</scope>
    <source>
        <strain evidence="7">Phyl III-seqv23</strain>
    </source>
</reference>
<accession>A0A0K1ZGB9</accession>
<dbReference type="Proteomes" id="UP000262427">
    <property type="component" value="Chromosome MP"/>
</dbReference>
<dbReference type="SUPFAM" id="SSF117782">
    <property type="entry name" value="YbjQ-like"/>
    <property type="match status" value="1"/>
</dbReference>
<dbReference type="PATRIC" id="fig|305.107.peg.1649"/>
<evidence type="ECO:0000313" key="7">
    <source>
        <dbReference type="EMBL" id="CUV46100.1"/>
    </source>
</evidence>
<evidence type="ECO:0000313" key="8">
    <source>
        <dbReference type="EMBL" id="CUV56804.1"/>
    </source>
</evidence>
<evidence type="ECO:0000313" key="1">
    <source>
        <dbReference type="EMBL" id="AYA48616.1"/>
    </source>
</evidence>
<evidence type="ECO:0000313" key="10">
    <source>
        <dbReference type="EMBL" id="UZF17948.1"/>
    </source>
</evidence>
<dbReference type="InterPro" id="IPR035439">
    <property type="entry name" value="UPF0145_dom_sf"/>
</dbReference>
<dbReference type="EMBL" id="CP025742">
    <property type="protein sequence ID" value="AYA48616.1"/>
    <property type="molecule type" value="Genomic_DNA"/>
</dbReference>
<evidence type="ECO:0000313" key="3">
    <source>
        <dbReference type="EMBL" id="CUV25034.1"/>
    </source>
</evidence>
<evidence type="ECO:0000313" key="12">
    <source>
        <dbReference type="Proteomes" id="UP001164049"/>
    </source>
</evidence>
<dbReference type="EMBL" id="LN899827">
    <property type="protein sequence ID" value="CUV46100.1"/>
    <property type="molecule type" value="Genomic_DNA"/>
</dbReference>
<name>A0A0K1ZGB9_RALSL</name>
<dbReference type="EMBL" id="LN899825">
    <property type="protein sequence ID" value="CUV36249.1"/>
    <property type="molecule type" value="Genomic_DNA"/>
</dbReference>